<dbReference type="Gene3D" id="3.40.50.10140">
    <property type="entry name" value="Toll/interleukin-1 receptor homology (TIR) domain"/>
    <property type="match status" value="1"/>
</dbReference>
<feature type="transmembrane region" description="Helical" evidence="2">
    <location>
        <begin position="82"/>
        <end position="106"/>
    </location>
</feature>
<comment type="caution">
    <text evidence="3">The sequence shown here is derived from an EMBL/GenBank/DDBJ whole genome shotgun (WGS) entry which is preliminary data.</text>
</comment>
<evidence type="ECO:0000256" key="1">
    <source>
        <dbReference type="SAM" id="Coils"/>
    </source>
</evidence>
<dbReference type="Proteomes" id="UP000037460">
    <property type="component" value="Unassembled WGS sequence"/>
</dbReference>
<protein>
    <recommendedName>
        <fullName evidence="5">TIR domain-containing protein</fullName>
    </recommendedName>
</protein>
<name>A0A0M0JE01_9EUKA</name>
<proteinExistence type="predicted"/>
<keyword evidence="4" id="KW-1185">Reference proteome</keyword>
<evidence type="ECO:0000313" key="4">
    <source>
        <dbReference type="Proteomes" id="UP000037460"/>
    </source>
</evidence>
<evidence type="ECO:0008006" key="5">
    <source>
        <dbReference type="Google" id="ProtNLM"/>
    </source>
</evidence>
<gene>
    <name evidence="3" type="ORF">Ctob_006554</name>
</gene>
<feature type="coiled-coil region" evidence="1">
    <location>
        <begin position="571"/>
        <end position="605"/>
    </location>
</feature>
<keyword evidence="2" id="KW-0812">Transmembrane</keyword>
<keyword evidence="2" id="KW-1133">Transmembrane helix</keyword>
<keyword evidence="1" id="KW-0175">Coiled coil</keyword>
<feature type="transmembrane region" description="Helical" evidence="2">
    <location>
        <begin position="54"/>
        <end position="75"/>
    </location>
</feature>
<feature type="coiled-coil region" evidence="1">
    <location>
        <begin position="364"/>
        <end position="391"/>
    </location>
</feature>
<accession>A0A0M0JE01</accession>
<sequence>MTMTLERLEDAEKNGKRLRLRVSSTLAQLGWMLLVLGLAQTAFMVYIIDLTPVAGASLCYLAAVPWGFAFQGLALRPTDEGAIRIACAVGFLSFFFIGLLLAWLSVSDSAFASDVRSIVIAGQALAAAASAICTVLLSTTMNMRFVCRNKEQFKAVAIRLQAIQRGKTAPHEVNKAKKAYDLEAAKNAGSKEASSAHYALEKAEEREKAANSHLEEREKAANSHLELLKELKDLTSKEQQEQAIDLCKDYLGKQHTDKDAAWKKLDEHIEASQVEPGRLKAWSALEKAKVREEAAKKHLKFLEELKKLKSEEQKEQAINLCKDYLDKTHTDKDAAWKELDEHIEASQVEPGRLKAIQSTSKQTREKAKVRKEAAEKHLEFLEKLKELTSEEQKEQAIDLCKKYLDKQHTDKDAAWKELTEHIGASQVKPGRLKAIQNTSKQTRSVSGSAAKLASKLLGLFGIDANEAFVAVETFCGRSGGEAGGEAVAIQSTLTARDITSFKDFADAYRIQVLTMMPLNLWFAFRLAFIGKVVYYRNKKSYEIMWTKPSALKLNDLKVRKLKVRDTIDHLKAAGRNESKQVLEKIDELEKEESELERMYVRELDAHAKARDLELKTDQEKGGAEKAAAAEAGDWMEFTLEYTMAPRRQLRRLWLVLRLFFSGGALFCFAIFISTVLYVPIDPSGPTPFALWILLGANLLAAALVFTRANRGRVVAWLGTLGKTDDADNKAAALAALVGSLSAAKAFKLGIDNFRKLDLDNLKVEEIAGRKAETVAGDWKTSPGWPTLELYNKTSQAKFGQVDAFISHSWSDDGVAKFNCLRYWKEEELRKAKANGEDKKDVTIWLDKACLNQRDIQASLAGLPVFISGCKHLLVLAGDTYASRLWCVIELFVFVQLGRNVKENMIVKLLNVSDTPDLQNQNKTAEDLVKFDAGKAETFDPNDRQRLLAVIEASFGTFTPFNKIIHYVG</sequence>
<feature type="transmembrane region" description="Helical" evidence="2">
    <location>
        <begin position="652"/>
        <end position="676"/>
    </location>
</feature>
<feature type="transmembrane region" description="Helical" evidence="2">
    <location>
        <begin position="26"/>
        <end position="48"/>
    </location>
</feature>
<reference evidence="4" key="1">
    <citation type="journal article" date="2015" name="PLoS Genet.">
        <title>Genome Sequence and Transcriptome Analyses of Chrysochromulina tobin: Metabolic Tools for Enhanced Algal Fitness in the Prominent Order Prymnesiales (Haptophyceae).</title>
        <authorList>
            <person name="Hovde B.T."/>
            <person name="Deodato C.R."/>
            <person name="Hunsperger H.M."/>
            <person name="Ryken S.A."/>
            <person name="Yost W."/>
            <person name="Jha R.K."/>
            <person name="Patterson J."/>
            <person name="Monnat R.J. Jr."/>
            <person name="Barlow S.B."/>
            <person name="Starkenburg S.R."/>
            <person name="Cattolico R.A."/>
        </authorList>
    </citation>
    <scope>NUCLEOTIDE SEQUENCE</scope>
    <source>
        <strain evidence="4">CCMP291</strain>
    </source>
</reference>
<feature type="transmembrane region" description="Helical" evidence="2">
    <location>
        <begin position="118"/>
        <end position="138"/>
    </location>
</feature>
<dbReference type="EMBL" id="JWZX01003051">
    <property type="protein sequence ID" value="KOO24811.1"/>
    <property type="molecule type" value="Genomic_DNA"/>
</dbReference>
<dbReference type="InterPro" id="IPR035897">
    <property type="entry name" value="Toll_tir_struct_dom_sf"/>
</dbReference>
<evidence type="ECO:0000313" key="3">
    <source>
        <dbReference type="EMBL" id="KOO24811.1"/>
    </source>
</evidence>
<dbReference type="AlphaFoldDB" id="A0A0M0JE01"/>
<keyword evidence="2" id="KW-0472">Membrane</keyword>
<organism evidence="3 4">
    <name type="scientific">Chrysochromulina tobinii</name>
    <dbReference type="NCBI Taxonomy" id="1460289"/>
    <lineage>
        <taxon>Eukaryota</taxon>
        <taxon>Haptista</taxon>
        <taxon>Haptophyta</taxon>
        <taxon>Prymnesiophyceae</taxon>
        <taxon>Prymnesiales</taxon>
        <taxon>Chrysochromulinaceae</taxon>
        <taxon>Chrysochromulina</taxon>
    </lineage>
</organism>
<feature type="transmembrane region" description="Helical" evidence="2">
    <location>
        <begin position="688"/>
        <end position="706"/>
    </location>
</feature>
<feature type="coiled-coil region" evidence="1">
    <location>
        <begin position="200"/>
        <end position="237"/>
    </location>
</feature>
<evidence type="ECO:0000256" key="2">
    <source>
        <dbReference type="SAM" id="Phobius"/>
    </source>
</evidence>